<feature type="domain" description="Rab-GAP TBC" evidence="3">
    <location>
        <begin position="545"/>
        <end position="843"/>
    </location>
</feature>
<dbReference type="Pfam" id="PF00566">
    <property type="entry name" value="RabGAP-TBC"/>
    <property type="match status" value="1"/>
</dbReference>
<sequence length="917" mass="104051">MRVKTGRRQQHTLSKKTLPSTITPEPALQEQQCSLYLAFLPSSPPLSYVHMHTTVKHHISGTVKRHTHMHLTVFCITVSAEEACESPSILSSHSLIAQKVETHNNEISSTGLTPTYNRQCSLESFESRCSTCSNTIHPTNVASHDSKTDVNGIEIPIDCTEKQSSNCSCVRNIETTQLTNEDSSQQCVQNDSTNHDVIKPLNIPSETTKCSKNDSKNKELLELNKSLAQSSAITPHTTPTQAEEKSIGDSWKRPQSLECLPNNCDAIRMSSPASGEAEENLFVRHRPIINVENNDDENKPELITRSPSLSSACSMAVSMTCASSNGEDIPTWMSSPELLALQHNLAFPDSATASPIVRRTHRCRRFSVDLSEMRSLRLFFNDLSCTCGQLVVASRESQYKILHFHHGSLDRLAVVLQDWNFLLHSPQPSADDTLPYRHFMVCKPEVSQKELHPEDGRVAPVDESIWLSLLNEEGQVEDDLVLRKVKLEEVNPHLHEGRVGKHLGNTHPPVHPIEIRTSTSPSSAVKLNTTSALDNYATEGIFFGGLDSSMRSVVWPFLLHFYTFQSTYEEREQILAIRRQEYHEITRRRLEMDPPDQQNFCRNIQCVVEKDVVRTDRGNPYFAGENNPNIEVMKKQSLKEPLENFYTELRALATPYEFGDQEYKLLCAQIILGGNSQSIKQHLLREDTTLHKVVEYCKSVELADKNFKTIEDGGRSSQSDIFKNILLNYAVYNPGFGYTQGMSDLLAPVLAEIDHESDAFWCFVGLMQKAIFVCTPTDNDMDKNLNYLRELIRLMVPHFFEHLQKHADAMELLFCHRWILLCFKREFPEAMALQIWEACWANYLTDYFHLFLCLAIVCIYSDDVIAQDLRTDEMLLHFSSLAMFMDGALILRKCQRLFSNRRVEELSGYLENVVGGA</sequence>
<dbReference type="GO" id="GO:0005096">
    <property type="term" value="F:GTPase activator activity"/>
    <property type="evidence" value="ECO:0007669"/>
    <property type="project" value="UniProtKB-KW"/>
</dbReference>
<evidence type="ECO:0000259" key="3">
    <source>
        <dbReference type="PROSITE" id="PS50086"/>
    </source>
</evidence>
<protein>
    <recommendedName>
        <fullName evidence="3">Rab-GAP TBC domain-containing protein</fullName>
    </recommendedName>
</protein>
<dbReference type="SUPFAM" id="SSF47923">
    <property type="entry name" value="Ypt/Rab-GAP domain of gyp1p"/>
    <property type="match status" value="2"/>
</dbReference>
<accession>A0A7R9D2Y4</accession>
<reference evidence="4" key="1">
    <citation type="submission" date="2020-11" db="EMBL/GenBank/DDBJ databases">
        <authorList>
            <person name="Tran Van P."/>
        </authorList>
    </citation>
    <scope>NUCLEOTIDE SEQUENCE</scope>
</reference>
<dbReference type="AlphaFoldDB" id="A0A7R9D2Y4"/>
<feature type="compositionally biased region" description="Basic residues" evidence="2">
    <location>
        <begin position="1"/>
        <end position="14"/>
    </location>
</feature>
<proteinExistence type="predicted"/>
<feature type="compositionally biased region" description="Polar residues" evidence="2">
    <location>
        <begin position="228"/>
        <end position="241"/>
    </location>
</feature>
<dbReference type="GO" id="GO:0005769">
    <property type="term" value="C:early endosome"/>
    <property type="evidence" value="ECO:0007669"/>
    <property type="project" value="TreeGrafter"/>
</dbReference>
<feature type="compositionally biased region" description="Polar residues" evidence="2">
    <location>
        <begin position="15"/>
        <end position="24"/>
    </location>
</feature>
<dbReference type="InterPro" id="IPR035969">
    <property type="entry name" value="Rab-GAP_TBC_sf"/>
</dbReference>
<evidence type="ECO:0000256" key="1">
    <source>
        <dbReference type="ARBA" id="ARBA00022468"/>
    </source>
</evidence>
<name>A0A7R9D2Y4_TIMPO</name>
<feature type="compositionally biased region" description="Basic and acidic residues" evidence="2">
    <location>
        <begin position="242"/>
        <end position="252"/>
    </location>
</feature>
<organism evidence="4">
    <name type="scientific">Timema poppense</name>
    <name type="common">Walking stick</name>
    <dbReference type="NCBI Taxonomy" id="170557"/>
    <lineage>
        <taxon>Eukaryota</taxon>
        <taxon>Metazoa</taxon>
        <taxon>Ecdysozoa</taxon>
        <taxon>Arthropoda</taxon>
        <taxon>Hexapoda</taxon>
        <taxon>Insecta</taxon>
        <taxon>Pterygota</taxon>
        <taxon>Neoptera</taxon>
        <taxon>Polyneoptera</taxon>
        <taxon>Phasmatodea</taxon>
        <taxon>Timematodea</taxon>
        <taxon>Timematoidea</taxon>
        <taxon>Timematidae</taxon>
        <taxon>Timema</taxon>
    </lineage>
</organism>
<keyword evidence="1" id="KW-0343">GTPase activation</keyword>
<dbReference type="InterPro" id="IPR000195">
    <property type="entry name" value="Rab-GAP-TBC_dom"/>
</dbReference>
<dbReference type="Gene3D" id="1.10.472.80">
    <property type="entry name" value="Ypt/Rab-GAP domain of gyp1p, domain 3"/>
    <property type="match status" value="1"/>
</dbReference>
<dbReference type="FunFam" id="1.10.472.80:FF:000020">
    <property type="entry name" value="TBC1 domain family, member 16"/>
    <property type="match status" value="1"/>
</dbReference>
<dbReference type="PANTHER" id="PTHR22957">
    <property type="entry name" value="TBC1 DOMAIN FAMILY MEMBER GTPASE-ACTIVATING PROTEIN"/>
    <property type="match status" value="1"/>
</dbReference>
<dbReference type="SMART" id="SM00164">
    <property type="entry name" value="TBC"/>
    <property type="match status" value="1"/>
</dbReference>
<dbReference type="PANTHER" id="PTHR22957:SF547">
    <property type="entry name" value="TBC1 DOMAIN FAMILY MEMBER 16"/>
    <property type="match status" value="1"/>
</dbReference>
<evidence type="ECO:0000256" key="2">
    <source>
        <dbReference type="SAM" id="MobiDB-lite"/>
    </source>
</evidence>
<evidence type="ECO:0000313" key="4">
    <source>
        <dbReference type="EMBL" id="CAD7407138.1"/>
    </source>
</evidence>
<feature type="region of interest" description="Disordered" evidence="2">
    <location>
        <begin position="227"/>
        <end position="254"/>
    </location>
</feature>
<feature type="region of interest" description="Disordered" evidence="2">
    <location>
        <begin position="1"/>
        <end position="24"/>
    </location>
</feature>
<gene>
    <name evidence="4" type="ORF">TPSB3V08_LOCUS5729</name>
</gene>
<dbReference type="EMBL" id="OD003136">
    <property type="protein sequence ID" value="CAD7407138.1"/>
    <property type="molecule type" value="Genomic_DNA"/>
</dbReference>
<dbReference type="PROSITE" id="PS50086">
    <property type="entry name" value="TBC_RABGAP"/>
    <property type="match status" value="1"/>
</dbReference>
<dbReference type="Gene3D" id="1.10.8.270">
    <property type="entry name" value="putative rabgap domain of human tbc1 domain family member 14 like domains"/>
    <property type="match status" value="1"/>
</dbReference>